<feature type="compositionally biased region" description="Basic and acidic residues" evidence="1">
    <location>
        <begin position="271"/>
        <end position="280"/>
    </location>
</feature>
<name>A0A7J6MTK9_PEROL</name>
<reference evidence="2 3" key="1">
    <citation type="submission" date="2020-04" db="EMBL/GenBank/DDBJ databases">
        <title>Perkinsus olseni comparative genomics.</title>
        <authorList>
            <person name="Bogema D.R."/>
        </authorList>
    </citation>
    <scope>NUCLEOTIDE SEQUENCE [LARGE SCALE GENOMIC DNA]</scope>
    <source>
        <strain evidence="2">00978-12</strain>
    </source>
</reference>
<evidence type="ECO:0000313" key="3">
    <source>
        <dbReference type="Proteomes" id="UP000541610"/>
    </source>
</evidence>
<feature type="compositionally biased region" description="Polar residues" evidence="1">
    <location>
        <begin position="119"/>
        <end position="134"/>
    </location>
</feature>
<dbReference type="Proteomes" id="UP000541610">
    <property type="component" value="Unassembled WGS sequence"/>
</dbReference>
<feature type="region of interest" description="Disordered" evidence="1">
    <location>
        <begin position="78"/>
        <end position="298"/>
    </location>
</feature>
<proteinExistence type="predicted"/>
<gene>
    <name evidence="2" type="ORF">FOZ60_001295</name>
</gene>
<feature type="compositionally biased region" description="Low complexity" evidence="1">
    <location>
        <begin position="246"/>
        <end position="260"/>
    </location>
</feature>
<accession>A0A7J6MTK9</accession>
<dbReference type="EMBL" id="JABANP010001183">
    <property type="protein sequence ID" value="KAF4674231.1"/>
    <property type="molecule type" value="Genomic_DNA"/>
</dbReference>
<evidence type="ECO:0000313" key="2">
    <source>
        <dbReference type="EMBL" id="KAF4674231.1"/>
    </source>
</evidence>
<organism evidence="2 3">
    <name type="scientific">Perkinsus olseni</name>
    <name type="common">Perkinsus atlanticus</name>
    <dbReference type="NCBI Taxonomy" id="32597"/>
    <lineage>
        <taxon>Eukaryota</taxon>
        <taxon>Sar</taxon>
        <taxon>Alveolata</taxon>
        <taxon>Perkinsozoa</taxon>
        <taxon>Perkinsea</taxon>
        <taxon>Perkinsida</taxon>
        <taxon>Perkinsidae</taxon>
        <taxon>Perkinsus</taxon>
    </lineage>
</organism>
<feature type="compositionally biased region" description="Basic and acidic residues" evidence="1">
    <location>
        <begin position="142"/>
        <end position="155"/>
    </location>
</feature>
<feature type="compositionally biased region" description="Polar residues" evidence="1">
    <location>
        <begin position="284"/>
        <end position="298"/>
    </location>
</feature>
<sequence>MHHSLSCTIITKRDPSTSAKQLLVDLQHIVSQIFAYRFAREDGHAMFASTNGAQRLSFLNLASQRQCSTTKSQCRYCGPAVGRERAPGKSSRGERRPGKSSRGERRPGKSSRCQPGRTVVTTGRAASSSHNKNVLSPPGRSQEQDSHGSESHDEEQLPLLEGAEGDNDSEVTVDAVCPDPVETREMLTGLPLGVSPRKAASRPKPRNQRTKCGTQFGEDMKIEVAPGLSPPPKRRRQSDRMDPFRSSSSKVAPWPSSQSSGKEGVGPGFVADERLPHGEIRFSNGGTQLQGTPSPRRE</sequence>
<protein>
    <submittedName>
        <fullName evidence="2">Uncharacterized protein</fullName>
    </submittedName>
</protein>
<feature type="compositionally biased region" description="Basic and acidic residues" evidence="1">
    <location>
        <begin position="82"/>
        <end position="107"/>
    </location>
</feature>
<comment type="caution">
    <text evidence="2">The sequence shown here is derived from an EMBL/GenBank/DDBJ whole genome shotgun (WGS) entry which is preliminary data.</text>
</comment>
<feature type="compositionally biased region" description="Basic residues" evidence="1">
    <location>
        <begin position="199"/>
        <end position="209"/>
    </location>
</feature>
<dbReference type="AlphaFoldDB" id="A0A7J6MTK9"/>
<evidence type="ECO:0000256" key="1">
    <source>
        <dbReference type="SAM" id="MobiDB-lite"/>
    </source>
</evidence>